<dbReference type="Proteomes" id="UP000245119">
    <property type="component" value="Linkage Group LG13"/>
</dbReference>
<dbReference type="InterPro" id="IPR051077">
    <property type="entry name" value="Ca-dependent_lectin"/>
</dbReference>
<organism evidence="1 2">
    <name type="scientific">Pomacea canaliculata</name>
    <name type="common">Golden apple snail</name>
    <dbReference type="NCBI Taxonomy" id="400727"/>
    <lineage>
        <taxon>Eukaryota</taxon>
        <taxon>Metazoa</taxon>
        <taxon>Spiralia</taxon>
        <taxon>Lophotrochozoa</taxon>
        <taxon>Mollusca</taxon>
        <taxon>Gastropoda</taxon>
        <taxon>Caenogastropoda</taxon>
        <taxon>Architaenioglossa</taxon>
        <taxon>Ampullarioidea</taxon>
        <taxon>Ampullariidae</taxon>
        <taxon>Pomacea</taxon>
    </lineage>
</organism>
<dbReference type="PANTHER" id="PTHR24024">
    <property type="entry name" value="PULMONARY SURFACTANT-ASSOCIATED PROTEIN A"/>
    <property type="match status" value="1"/>
</dbReference>
<keyword evidence="2" id="KW-1185">Reference proteome</keyword>
<dbReference type="GO" id="GO:0005615">
    <property type="term" value="C:extracellular space"/>
    <property type="evidence" value="ECO:0007669"/>
    <property type="project" value="TreeGrafter"/>
</dbReference>
<evidence type="ECO:0000313" key="2">
    <source>
        <dbReference type="Proteomes" id="UP000245119"/>
    </source>
</evidence>
<evidence type="ECO:0000313" key="1">
    <source>
        <dbReference type="EMBL" id="PVD19678.1"/>
    </source>
</evidence>
<gene>
    <name evidence="1" type="ORF">C0Q70_20168</name>
</gene>
<dbReference type="AlphaFoldDB" id="A0A2T7NES2"/>
<proteinExistence type="predicted"/>
<reference evidence="1 2" key="1">
    <citation type="submission" date="2018-04" db="EMBL/GenBank/DDBJ databases">
        <title>The genome of golden apple snail Pomacea canaliculata provides insight into stress tolerance and invasive adaptation.</title>
        <authorList>
            <person name="Liu C."/>
            <person name="Liu B."/>
            <person name="Ren Y."/>
            <person name="Zhang Y."/>
            <person name="Wang H."/>
            <person name="Li S."/>
            <person name="Jiang F."/>
            <person name="Yin L."/>
            <person name="Zhang G."/>
            <person name="Qian W."/>
            <person name="Fan W."/>
        </authorList>
    </citation>
    <scope>NUCLEOTIDE SEQUENCE [LARGE SCALE GENOMIC DNA]</scope>
    <source>
        <strain evidence="1">SZHN2017</strain>
        <tissue evidence="1">Muscle</tissue>
    </source>
</reference>
<protein>
    <submittedName>
        <fullName evidence="1">Uncharacterized protein</fullName>
    </submittedName>
</protein>
<dbReference type="OrthoDB" id="6086925at2759"/>
<sequence>MLIDYISTSRSTSVSVSSSTDSEPDGSHDTCPQHPCVRLASASFDCGRYRLHTLGKQGVFLTQVDCVFSFPTCDVLDPSYVAGSWYTHTGSGANYLCLPPDFVASNVTKPYYVASLYGAEYKVSTRAENDHDAVCAVCFVKTRSVNIMVPGTNKCPTGWSSEYTGFLMSGYDSYAGSRSTSVWTANWKAASPQALTSTEGSCTTWLACVAVYPVLLT</sequence>
<dbReference type="PANTHER" id="PTHR24024:SF18">
    <property type="entry name" value="SHORT-CHAIN COLLAGEN C4-LIKE"/>
    <property type="match status" value="1"/>
</dbReference>
<accession>A0A2T7NES2</accession>
<dbReference type="EMBL" id="PZQS01000013">
    <property type="protein sequence ID" value="PVD19678.1"/>
    <property type="molecule type" value="Genomic_DNA"/>
</dbReference>
<name>A0A2T7NES2_POMCA</name>
<comment type="caution">
    <text evidence="1">The sequence shown here is derived from an EMBL/GenBank/DDBJ whole genome shotgun (WGS) entry which is preliminary data.</text>
</comment>